<dbReference type="EMBL" id="BAABBO010000021">
    <property type="protein sequence ID" value="GAA3977202.1"/>
    <property type="molecule type" value="Genomic_DNA"/>
</dbReference>
<reference evidence="2" key="1">
    <citation type="journal article" date="2019" name="Int. J. Syst. Evol. Microbiol.">
        <title>The Global Catalogue of Microorganisms (GCM) 10K type strain sequencing project: providing services to taxonomists for standard genome sequencing and annotation.</title>
        <authorList>
            <consortium name="The Broad Institute Genomics Platform"/>
            <consortium name="The Broad Institute Genome Sequencing Center for Infectious Disease"/>
            <person name="Wu L."/>
            <person name="Ma J."/>
        </authorList>
    </citation>
    <scope>NUCLEOTIDE SEQUENCE [LARGE SCALE GENOMIC DNA]</scope>
    <source>
        <strain evidence="2">JCM 17555</strain>
    </source>
</reference>
<name>A0ABP7Q6P9_9GAMM</name>
<sequence length="84" mass="9101">MVTARSPWALIIDSFRTDQSSFLINPYFDASPLSTDGEAGSAYTPDCGHYLYCNWPAGVYARYAGKCRAAVEGHLLGTPGLPQL</sequence>
<gene>
    <name evidence="1" type="ORF">GCM10022278_37440</name>
</gene>
<comment type="caution">
    <text evidence="1">The sequence shown here is derived from an EMBL/GenBank/DDBJ whole genome shotgun (WGS) entry which is preliminary data.</text>
</comment>
<proteinExistence type="predicted"/>
<organism evidence="1 2">
    <name type="scientific">Allohahella marinimesophila</name>
    <dbReference type="NCBI Taxonomy" id="1054972"/>
    <lineage>
        <taxon>Bacteria</taxon>
        <taxon>Pseudomonadati</taxon>
        <taxon>Pseudomonadota</taxon>
        <taxon>Gammaproteobacteria</taxon>
        <taxon>Oceanospirillales</taxon>
        <taxon>Hahellaceae</taxon>
        <taxon>Allohahella</taxon>
    </lineage>
</organism>
<evidence type="ECO:0000313" key="2">
    <source>
        <dbReference type="Proteomes" id="UP001501337"/>
    </source>
</evidence>
<accession>A0ABP7Q6P9</accession>
<evidence type="ECO:0000313" key="1">
    <source>
        <dbReference type="EMBL" id="GAA3977202.1"/>
    </source>
</evidence>
<protein>
    <submittedName>
        <fullName evidence="1">Uncharacterized protein</fullName>
    </submittedName>
</protein>
<dbReference type="Proteomes" id="UP001501337">
    <property type="component" value="Unassembled WGS sequence"/>
</dbReference>
<keyword evidence="2" id="KW-1185">Reference proteome</keyword>